<feature type="transmembrane region" description="Helical" evidence="1">
    <location>
        <begin position="57"/>
        <end position="79"/>
    </location>
</feature>
<dbReference type="AlphaFoldDB" id="A0A9P3H7Q8"/>
<dbReference type="Proteomes" id="UP000827284">
    <property type="component" value="Unassembled WGS sequence"/>
</dbReference>
<reference evidence="2" key="2">
    <citation type="journal article" date="2022" name="Microbiol. Resour. Announc.">
        <title>Whole-Genome Sequence of Entomortierella parvispora E1425, a Mucoromycotan Fungus Associated with Burkholderiaceae-Related Endosymbiotic Bacteria.</title>
        <authorList>
            <person name="Herlambang A."/>
            <person name="Guo Y."/>
            <person name="Takashima Y."/>
            <person name="Narisawa K."/>
            <person name="Ohta H."/>
            <person name="Nishizawa T."/>
        </authorList>
    </citation>
    <scope>NUCLEOTIDE SEQUENCE</scope>
    <source>
        <strain evidence="2">E1425</strain>
    </source>
</reference>
<gene>
    <name evidence="2" type="ORF">EMPS_03964</name>
</gene>
<dbReference type="EMBL" id="BQFW01000005">
    <property type="protein sequence ID" value="GJJ71614.1"/>
    <property type="molecule type" value="Genomic_DNA"/>
</dbReference>
<evidence type="ECO:0000313" key="3">
    <source>
        <dbReference type="Proteomes" id="UP000827284"/>
    </source>
</evidence>
<keyword evidence="1" id="KW-0812">Transmembrane</keyword>
<name>A0A9P3H7Q8_9FUNG</name>
<keyword evidence="3" id="KW-1185">Reference proteome</keyword>
<sequence>MAAPGLTCYGTWDDAQMLPPLGWSEIPSSVQNPAGDAAAAITACAGPIFTASPVCVASIWCALGVVAMCGLAICAYACARTRCWQRKETVEETMKSGQQEVGTVDGTKQSTQALSQIHDGMSRVVPSFAASVTQYKYSNGHVFQGTIDSQAFYKRVSRMFQTCDCSGPRC</sequence>
<evidence type="ECO:0000256" key="1">
    <source>
        <dbReference type="SAM" id="Phobius"/>
    </source>
</evidence>
<keyword evidence="1" id="KW-0472">Membrane</keyword>
<evidence type="ECO:0000313" key="2">
    <source>
        <dbReference type="EMBL" id="GJJ71614.1"/>
    </source>
</evidence>
<comment type="caution">
    <text evidence="2">The sequence shown here is derived from an EMBL/GenBank/DDBJ whole genome shotgun (WGS) entry which is preliminary data.</text>
</comment>
<reference evidence="2" key="1">
    <citation type="submission" date="2021-11" db="EMBL/GenBank/DDBJ databases">
        <authorList>
            <person name="Herlambang A."/>
            <person name="Guo Y."/>
            <person name="Takashima Y."/>
            <person name="Nishizawa T."/>
        </authorList>
    </citation>
    <scope>NUCLEOTIDE SEQUENCE</scope>
    <source>
        <strain evidence="2">E1425</strain>
    </source>
</reference>
<protein>
    <submittedName>
        <fullName evidence="2">Uncharacterized protein</fullName>
    </submittedName>
</protein>
<accession>A0A9P3H7Q8</accession>
<keyword evidence="1" id="KW-1133">Transmembrane helix</keyword>
<organism evidence="2 3">
    <name type="scientific">Entomortierella parvispora</name>
    <dbReference type="NCBI Taxonomy" id="205924"/>
    <lineage>
        <taxon>Eukaryota</taxon>
        <taxon>Fungi</taxon>
        <taxon>Fungi incertae sedis</taxon>
        <taxon>Mucoromycota</taxon>
        <taxon>Mortierellomycotina</taxon>
        <taxon>Mortierellomycetes</taxon>
        <taxon>Mortierellales</taxon>
        <taxon>Mortierellaceae</taxon>
        <taxon>Entomortierella</taxon>
    </lineage>
</organism>
<proteinExistence type="predicted"/>